<feature type="transmembrane region" description="Helical" evidence="6">
    <location>
        <begin position="106"/>
        <end position="125"/>
    </location>
</feature>
<reference evidence="9" key="1">
    <citation type="submission" date="2016-10" db="EMBL/GenBank/DDBJ databases">
        <authorList>
            <person name="Varghese N."/>
            <person name="Submissions S."/>
        </authorList>
    </citation>
    <scope>NUCLEOTIDE SEQUENCE [LARGE SCALE GENOMIC DNA]</scope>
    <source>
        <strain evidence="9">OK042</strain>
    </source>
</reference>
<dbReference type="PANTHER" id="PTHR30071">
    <property type="entry name" value="HEME EXPORTER PROTEIN C"/>
    <property type="match status" value="1"/>
</dbReference>
<protein>
    <submittedName>
        <fullName evidence="8">Cytochrome c-type biogenesis protein CcsB</fullName>
    </submittedName>
</protein>
<dbReference type="EMBL" id="FORT01000012">
    <property type="protein sequence ID" value="SFK34957.1"/>
    <property type="molecule type" value="Genomic_DNA"/>
</dbReference>
<dbReference type="Pfam" id="PF01578">
    <property type="entry name" value="Cytochrom_C_asm"/>
    <property type="match status" value="2"/>
</dbReference>
<dbReference type="GO" id="GO:0017004">
    <property type="term" value="P:cytochrome complex assembly"/>
    <property type="evidence" value="ECO:0007669"/>
    <property type="project" value="UniProtKB-KW"/>
</dbReference>
<feature type="transmembrane region" description="Helical" evidence="6">
    <location>
        <begin position="145"/>
        <end position="167"/>
    </location>
</feature>
<dbReference type="InterPro" id="IPR017562">
    <property type="entry name" value="Cyt_c_biogenesis_CcsA"/>
</dbReference>
<keyword evidence="2 6" id="KW-0812">Transmembrane</keyword>
<dbReference type="PANTHER" id="PTHR30071:SF1">
    <property type="entry name" value="CYTOCHROME B_B6 PROTEIN-RELATED"/>
    <property type="match status" value="1"/>
</dbReference>
<feature type="transmembrane region" description="Helical" evidence="6">
    <location>
        <begin position="272"/>
        <end position="290"/>
    </location>
</feature>
<feature type="transmembrane region" description="Helical" evidence="6">
    <location>
        <begin position="379"/>
        <end position="403"/>
    </location>
</feature>
<sequence>MQFIQVSDWLLDIAFLLYVLSSIVFVIAMTGKNWAGRDPKQHEAKYGRIAYWLAVIGFIAQTGYVVTRWIGGGHSPTSNMFEFMAFLDFCIILAYLIIYRIYKLTVIGAFVLPLGVIMLAYSYVFPKDVTPLIPSLQSYWLHIHVTTAALGEGILAVGFAAGLMYLIRTVPQTVSTKSTKWLEVVLAVVLMLVGFIGMESTFARMDQKTVFEMNKETQNAMGQMEKAQAEYTMPALVAPADATIIKQGPMSPLFTAPTWMEGKDAARKLNTMLWSVLTGVVLYGVLRLIFRKRLGALIQPSVEGIEPELLDEISYRAISIGYPVFTLGALIFAMIWAQEAWGRFWGWDPKEVWALIVWLFYSAYLHLRLSRGWIGAKSAWMSVIGFVIILITLVVVNLVIAGLHSYAGV</sequence>
<dbReference type="RefSeq" id="WP_092272015.1">
    <property type="nucleotide sequence ID" value="NZ_BJOE01000009.1"/>
</dbReference>
<evidence type="ECO:0000313" key="9">
    <source>
        <dbReference type="Proteomes" id="UP000198915"/>
    </source>
</evidence>
<evidence type="ECO:0000256" key="3">
    <source>
        <dbReference type="ARBA" id="ARBA00022748"/>
    </source>
</evidence>
<feature type="transmembrane region" description="Helical" evidence="6">
    <location>
        <begin position="6"/>
        <end position="28"/>
    </location>
</feature>
<dbReference type="Proteomes" id="UP000198915">
    <property type="component" value="Unassembled WGS sequence"/>
</dbReference>
<evidence type="ECO:0000256" key="2">
    <source>
        <dbReference type="ARBA" id="ARBA00022692"/>
    </source>
</evidence>
<feature type="domain" description="Cytochrome c assembly protein" evidence="7">
    <location>
        <begin position="78"/>
        <end position="196"/>
    </location>
</feature>
<evidence type="ECO:0000256" key="6">
    <source>
        <dbReference type="SAM" id="Phobius"/>
    </source>
</evidence>
<keyword evidence="4 6" id="KW-1133">Transmembrane helix</keyword>
<evidence type="ECO:0000259" key="7">
    <source>
        <dbReference type="Pfam" id="PF01578"/>
    </source>
</evidence>
<dbReference type="InterPro" id="IPR002541">
    <property type="entry name" value="Cyt_c_assembly"/>
</dbReference>
<keyword evidence="5 6" id="KW-0472">Membrane</keyword>
<dbReference type="InterPro" id="IPR045062">
    <property type="entry name" value="Cyt_c_biogenesis_CcsA/CcmC"/>
</dbReference>
<name>A0A1I3YSP7_9BACL</name>
<dbReference type="NCBIfam" id="TIGR03144">
    <property type="entry name" value="cytochr_II_ccsB"/>
    <property type="match status" value="1"/>
</dbReference>
<feature type="transmembrane region" description="Helical" evidence="6">
    <location>
        <begin position="49"/>
        <end position="71"/>
    </location>
</feature>
<feature type="domain" description="Cytochrome c assembly protein" evidence="7">
    <location>
        <begin position="277"/>
        <end position="404"/>
    </location>
</feature>
<evidence type="ECO:0000256" key="1">
    <source>
        <dbReference type="ARBA" id="ARBA00004141"/>
    </source>
</evidence>
<comment type="subcellular location">
    <subcellularLocation>
        <location evidence="1">Membrane</location>
        <topology evidence="1">Multi-pass membrane protein</topology>
    </subcellularLocation>
</comment>
<proteinExistence type="predicted"/>
<accession>A0A1I3YSP7</accession>
<keyword evidence="9" id="KW-1185">Reference proteome</keyword>
<dbReference type="STRING" id="1884381.SAMN05518846_11212"/>
<feature type="transmembrane region" description="Helical" evidence="6">
    <location>
        <begin position="179"/>
        <end position="198"/>
    </location>
</feature>
<keyword evidence="3" id="KW-0201">Cytochrome c-type biogenesis</keyword>
<dbReference type="GO" id="GO:0005886">
    <property type="term" value="C:plasma membrane"/>
    <property type="evidence" value="ECO:0007669"/>
    <property type="project" value="TreeGrafter"/>
</dbReference>
<feature type="transmembrane region" description="Helical" evidence="6">
    <location>
        <begin position="350"/>
        <end position="367"/>
    </location>
</feature>
<evidence type="ECO:0000313" key="8">
    <source>
        <dbReference type="EMBL" id="SFK34957.1"/>
    </source>
</evidence>
<dbReference type="AlphaFoldDB" id="A0A1I3YSP7"/>
<evidence type="ECO:0000256" key="4">
    <source>
        <dbReference type="ARBA" id="ARBA00022989"/>
    </source>
</evidence>
<gene>
    <name evidence="8" type="ORF">SAMN05518846_11212</name>
</gene>
<feature type="transmembrane region" description="Helical" evidence="6">
    <location>
        <begin position="320"/>
        <end position="338"/>
    </location>
</feature>
<evidence type="ECO:0000256" key="5">
    <source>
        <dbReference type="ARBA" id="ARBA00023136"/>
    </source>
</evidence>
<organism evidence="8 9">
    <name type="scientific">Brevibacillus centrosporus</name>
    <dbReference type="NCBI Taxonomy" id="54910"/>
    <lineage>
        <taxon>Bacteria</taxon>
        <taxon>Bacillati</taxon>
        <taxon>Bacillota</taxon>
        <taxon>Bacilli</taxon>
        <taxon>Bacillales</taxon>
        <taxon>Paenibacillaceae</taxon>
        <taxon>Brevibacillus</taxon>
    </lineage>
</organism>
<dbReference type="GO" id="GO:0020037">
    <property type="term" value="F:heme binding"/>
    <property type="evidence" value="ECO:0007669"/>
    <property type="project" value="InterPro"/>
</dbReference>
<feature type="transmembrane region" description="Helical" evidence="6">
    <location>
        <begin position="83"/>
        <end position="99"/>
    </location>
</feature>